<keyword evidence="3 4" id="KW-0436">Ligase</keyword>
<evidence type="ECO:0000313" key="7">
    <source>
        <dbReference type="EMBL" id="ROR99102.1"/>
    </source>
</evidence>
<feature type="domain" description="Flavoprotein" evidence="5">
    <location>
        <begin position="7"/>
        <end position="179"/>
    </location>
</feature>
<feature type="domain" description="DNA/pantothenate metabolism flavoprotein C-terminal" evidence="6">
    <location>
        <begin position="186"/>
        <end position="395"/>
    </location>
</feature>
<dbReference type="InterPro" id="IPR035929">
    <property type="entry name" value="CoaB-like_sf"/>
</dbReference>
<keyword evidence="8" id="KW-1185">Reference proteome</keyword>
<comment type="similarity">
    <text evidence="3 4">In the C-terminal section; belongs to the PPC synthetase family.</text>
</comment>
<dbReference type="RefSeq" id="WP_123713661.1">
    <property type="nucleotide sequence ID" value="NZ_RKHR01000006.1"/>
</dbReference>
<dbReference type="NCBIfam" id="TIGR00521">
    <property type="entry name" value="coaBC_dfp"/>
    <property type="match status" value="1"/>
</dbReference>
<dbReference type="Pfam" id="PF02441">
    <property type="entry name" value="Flavoprotein"/>
    <property type="match status" value="1"/>
</dbReference>
<feature type="active site" description="Proton donor" evidence="3">
    <location>
        <position position="159"/>
    </location>
</feature>
<evidence type="ECO:0000256" key="4">
    <source>
        <dbReference type="RuleBase" id="RU364078"/>
    </source>
</evidence>
<feature type="binding site" evidence="3">
    <location>
        <position position="289"/>
    </location>
    <ligand>
        <name>CTP</name>
        <dbReference type="ChEBI" id="CHEBI:37563"/>
    </ligand>
</feature>
<keyword evidence="3 4" id="KW-0285">Flavoprotein</keyword>
<feature type="binding site" evidence="3">
    <location>
        <position position="279"/>
    </location>
    <ligand>
        <name>CTP</name>
        <dbReference type="ChEBI" id="CHEBI:37563"/>
    </ligand>
</feature>
<dbReference type="InterPro" id="IPR003382">
    <property type="entry name" value="Flavoprotein"/>
</dbReference>
<dbReference type="SUPFAM" id="SSF102645">
    <property type="entry name" value="CoaB-like"/>
    <property type="match status" value="1"/>
</dbReference>
<reference evidence="7 8" key="1">
    <citation type="submission" date="2018-11" db="EMBL/GenBank/DDBJ databases">
        <title>Genomic Encyclopedia of Type Strains, Phase IV (KMG-IV): sequencing the most valuable type-strain genomes for metagenomic binning, comparative biology and taxonomic classification.</title>
        <authorList>
            <person name="Goeker M."/>
        </authorList>
    </citation>
    <scope>NUCLEOTIDE SEQUENCE [LARGE SCALE GENOMIC DNA]</scope>
    <source>
        <strain evidence="7 8">DSM 100316</strain>
    </source>
</reference>
<feature type="binding site" evidence="3">
    <location>
        <position position="323"/>
    </location>
    <ligand>
        <name>CTP</name>
        <dbReference type="ChEBI" id="CHEBI:37563"/>
    </ligand>
</feature>
<dbReference type="UniPathway" id="UPA00241">
    <property type="reaction ID" value="UER00353"/>
</dbReference>
<comment type="function">
    <text evidence="3">Catalyzes two sequential steps in the biosynthesis of coenzyme A. In the first step cysteine is conjugated to 4'-phosphopantothenate to form 4-phosphopantothenoylcysteine. In the second step the latter compound is decarboxylated to form 4'-phosphopantotheine.</text>
</comment>
<comment type="cofactor">
    <cofactor evidence="3">
        <name>FMN</name>
        <dbReference type="ChEBI" id="CHEBI:58210"/>
    </cofactor>
    <text evidence="3">Binds 1 FMN per subunit.</text>
</comment>
<dbReference type="GO" id="GO:0071513">
    <property type="term" value="C:phosphopantothenoylcysteine decarboxylase complex"/>
    <property type="evidence" value="ECO:0007669"/>
    <property type="project" value="TreeGrafter"/>
</dbReference>
<comment type="catalytic activity">
    <reaction evidence="3 4">
        <text>(R)-4'-phosphopantothenate + L-cysteine + CTP = N-[(R)-4-phosphopantothenoyl]-L-cysteine + CMP + diphosphate + H(+)</text>
        <dbReference type="Rhea" id="RHEA:19397"/>
        <dbReference type="ChEBI" id="CHEBI:10986"/>
        <dbReference type="ChEBI" id="CHEBI:15378"/>
        <dbReference type="ChEBI" id="CHEBI:33019"/>
        <dbReference type="ChEBI" id="CHEBI:35235"/>
        <dbReference type="ChEBI" id="CHEBI:37563"/>
        <dbReference type="ChEBI" id="CHEBI:59458"/>
        <dbReference type="ChEBI" id="CHEBI:60377"/>
        <dbReference type="EC" id="6.3.2.5"/>
    </reaction>
</comment>
<feature type="region of interest" description="Phosphopantothenate--cysteine ligase" evidence="3">
    <location>
        <begin position="191"/>
        <end position="398"/>
    </location>
</feature>
<comment type="caution">
    <text evidence="3">Lacks conserved residue(s) required for the propagation of feature annotation.</text>
</comment>
<dbReference type="GO" id="GO:0004632">
    <property type="term" value="F:phosphopantothenate--cysteine ligase activity"/>
    <property type="evidence" value="ECO:0007669"/>
    <property type="project" value="UniProtKB-UniRule"/>
</dbReference>
<dbReference type="HAMAP" id="MF_02225">
    <property type="entry name" value="CoaBC"/>
    <property type="match status" value="1"/>
</dbReference>
<gene>
    <name evidence="3" type="primary">coaBC</name>
    <name evidence="7" type="ORF">EDC56_3342</name>
</gene>
<dbReference type="Proteomes" id="UP000275394">
    <property type="component" value="Unassembled WGS sequence"/>
</dbReference>
<evidence type="ECO:0000313" key="8">
    <source>
        <dbReference type="Proteomes" id="UP000275394"/>
    </source>
</evidence>
<dbReference type="EMBL" id="RKHR01000006">
    <property type="protein sequence ID" value="ROR99102.1"/>
    <property type="molecule type" value="Genomic_DNA"/>
</dbReference>
<dbReference type="InterPro" id="IPR005252">
    <property type="entry name" value="CoaBC"/>
</dbReference>
<dbReference type="GO" id="GO:0015941">
    <property type="term" value="P:pantothenate catabolic process"/>
    <property type="evidence" value="ECO:0007669"/>
    <property type="project" value="InterPro"/>
</dbReference>
<dbReference type="EC" id="4.1.1.36" evidence="3"/>
<dbReference type="EC" id="6.3.2.5" evidence="3"/>
<accession>A0A3N2DH45</accession>
<feature type="binding site" evidence="3">
    <location>
        <position position="337"/>
    </location>
    <ligand>
        <name>CTP</name>
        <dbReference type="ChEBI" id="CHEBI:37563"/>
    </ligand>
</feature>
<comment type="similarity">
    <text evidence="3 4">In the N-terminal section; belongs to the HFCD (homo-oligomeric flavin containing Cys decarboxylase) superfamily.</text>
</comment>
<protein>
    <recommendedName>
        <fullName evidence="3">Coenzyme A biosynthesis bifunctional protein CoaBC</fullName>
    </recommendedName>
    <alternativeName>
        <fullName evidence="3">DNA/pantothenate metabolism flavoprotein</fullName>
    </alternativeName>
    <alternativeName>
        <fullName evidence="3">Phosphopantothenoylcysteine synthetase/decarboxylase</fullName>
        <shortName evidence="3">PPCS-PPCDC</shortName>
    </alternativeName>
    <domain>
        <recommendedName>
            <fullName evidence="3">Phosphopantothenoylcysteine decarboxylase</fullName>
            <shortName evidence="3">PPC decarboxylase</shortName>
            <shortName evidence="3">PPC-DC</shortName>
            <ecNumber evidence="3">4.1.1.36</ecNumber>
        </recommendedName>
        <alternativeName>
            <fullName evidence="3">CoaC</fullName>
        </alternativeName>
    </domain>
    <domain>
        <recommendedName>
            <fullName evidence="3">Phosphopantothenate--cysteine ligase</fullName>
            <ecNumber evidence="3">6.3.2.5</ecNumber>
        </recommendedName>
        <alternativeName>
            <fullName evidence="3">CoaB</fullName>
        </alternativeName>
        <alternativeName>
            <fullName evidence="3">Phosphopantothenoylcysteine synthetase</fullName>
            <shortName evidence="3">PPC synthetase</shortName>
            <shortName evidence="3">PPC-S</shortName>
        </alternativeName>
    </domain>
</protein>
<keyword evidence="2 3" id="KW-0456">Lyase</keyword>
<feature type="region of interest" description="Phosphopantothenoylcysteine decarboxylase" evidence="3">
    <location>
        <begin position="1"/>
        <end position="190"/>
    </location>
</feature>
<evidence type="ECO:0000259" key="5">
    <source>
        <dbReference type="Pfam" id="PF02441"/>
    </source>
</evidence>
<dbReference type="GO" id="GO:0004633">
    <property type="term" value="F:phosphopantothenoylcysteine decarboxylase activity"/>
    <property type="evidence" value="ECO:0007669"/>
    <property type="project" value="UniProtKB-UniRule"/>
</dbReference>
<dbReference type="Pfam" id="PF04127">
    <property type="entry name" value="DFP"/>
    <property type="match status" value="1"/>
</dbReference>
<dbReference type="OrthoDB" id="9802554at2"/>
<comment type="cofactor">
    <cofactor evidence="3">
        <name>Mg(2+)</name>
        <dbReference type="ChEBI" id="CHEBI:18420"/>
    </cofactor>
</comment>
<keyword evidence="1 3" id="KW-0210">Decarboxylase</keyword>
<dbReference type="Gene3D" id="3.40.50.1950">
    <property type="entry name" value="Flavin prenyltransferase-like"/>
    <property type="match status" value="1"/>
</dbReference>
<dbReference type="Gene3D" id="3.40.50.10300">
    <property type="entry name" value="CoaB-like"/>
    <property type="match status" value="1"/>
</dbReference>
<evidence type="ECO:0000256" key="2">
    <source>
        <dbReference type="ARBA" id="ARBA00023239"/>
    </source>
</evidence>
<comment type="pathway">
    <text evidence="3 4">Cofactor biosynthesis; coenzyme A biosynthesis; CoA from (R)-pantothenate: step 3/5.</text>
</comment>
<evidence type="ECO:0000256" key="3">
    <source>
        <dbReference type="HAMAP-Rule" id="MF_02225"/>
    </source>
</evidence>
<comment type="caution">
    <text evidence="7">The sequence shown here is derived from an EMBL/GenBank/DDBJ whole genome shotgun (WGS) entry which is preliminary data.</text>
</comment>
<dbReference type="InterPro" id="IPR007085">
    <property type="entry name" value="DNA/pantothenate-metab_flavo_C"/>
</dbReference>
<feature type="binding site" evidence="3">
    <location>
        <position position="341"/>
    </location>
    <ligand>
        <name>CTP</name>
        <dbReference type="ChEBI" id="CHEBI:37563"/>
    </ligand>
</feature>
<comment type="function">
    <text evidence="4">Catalyzes two steps in the biosynthesis of coenzyme A. In the first step cysteine is conjugated to 4'-phosphopantothenate to form 4-phosphopantothenoylcysteine, in the latter compound is decarboxylated to form 4'-phosphopantotheine.</text>
</comment>
<comment type="catalytic activity">
    <reaction evidence="3 4">
        <text>N-[(R)-4-phosphopantothenoyl]-L-cysteine + H(+) = (R)-4'-phosphopantetheine + CO2</text>
        <dbReference type="Rhea" id="RHEA:16793"/>
        <dbReference type="ChEBI" id="CHEBI:15378"/>
        <dbReference type="ChEBI" id="CHEBI:16526"/>
        <dbReference type="ChEBI" id="CHEBI:59458"/>
        <dbReference type="ChEBI" id="CHEBI:61723"/>
        <dbReference type="EC" id="4.1.1.36"/>
    </reaction>
</comment>
<keyword evidence="3" id="KW-0479">Metal-binding</keyword>
<dbReference type="PANTHER" id="PTHR14359">
    <property type="entry name" value="HOMO-OLIGOMERIC FLAVIN CONTAINING CYS DECARBOXYLASE FAMILY"/>
    <property type="match status" value="1"/>
</dbReference>
<name>A0A3N2DH45_9GAMM</name>
<organism evidence="7 8">
    <name type="scientific">Sinobacterium caligoides</name>
    <dbReference type="NCBI Taxonomy" id="933926"/>
    <lineage>
        <taxon>Bacteria</taxon>
        <taxon>Pseudomonadati</taxon>
        <taxon>Pseudomonadota</taxon>
        <taxon>Gammaproteobacteria</taxon>
        <taxon>Cellvibrionales</taxon>
        <taxon>Spongiibacteraceae</taxon>
        <taxon>Sinobacterium</taxon>
    </lineage>
</organism>
<dbReference type="GO" id="GO:0015937">
    <property type="term" value="P:coenzyme A biosynthetic process"/>
    <property type="evidence" value="ECO:0007669"/>
    <property type="project" value="UniProtKB-UniRule"/>
</dbReference>
<dbReference type="GO" id="GO:0046872">
    <property type="term" value="F:metal ion binding"/>
    <property type="evidence" value="ECO:0007669"/>
    <property type="project" value="UniProtKB-KW"/>
</dbReference>
<dbReference type="InterPro" id="IPR036551">
    <property type="entry name" value="Flavin_trans-like"/>
</dbReference>
<comment type="pathway">
    <text evidence="3 4">Cofactor biosynthesis; coenzyme A biosynthesis; CoA from (R)-pantothenate: step 2/5.</text>
</comment>
<dbReference type="PANTHER" id="PTHR14359:SF6">
    <property type="entry name" value="PHOSPHOPANTOTHENOYLCYSTEINE DECARBOXYLASE"/>
    <property type="match status" value="1"/>
</dbReference>
<keyword evidence="3" id="KW-0460">Magnesium</keyword>
<sequence length="398" mass="42036">MKQLTNKNILVGVSGGIAAYKSAELIRLFKKAGANVQVIMTAAAMEFITPLTLQALSGNPVHHSLLDPEAEAAMGHIELARWADCIVIAPATADLLSQLSLGSAGTLLSTVVLASSAPIIIAPAMNQAMWRDPATQHNCQQLRSRGMQLIGPNQGEQACGDTGPGRMLEAEEIATSVAAQFQSRSLDGLRVVITAGPTREALDPVRYISNHSSGKMGFSIAAAAAEAGAITTVIAGPVHLSTPDSVHRIDVTSASEMCAATLSLIDDCDIFIATAAVADYRPVSSAEQKIKKTTDTLNITLIKNVDIVSTVAARDDSPFTVGFAAETQDVERYARDKMQRKKLDMIIANDVANSDIGFNSNDNAVTIFSKCGDSEAIAQTSKQQLGRLLIAKIATKVH</sequence>
<dbReference type="AlphaFoldDB" id="A0A3N2DH45"/>
<keyword evidence="3 4" id="KW-0288">FMN</keyword>
<keyword evidence="3" id="KW-0511">Multifunctional enzyme</keyword>
<evidence type="ECO:0000256" key="1">
    <source>
        <dbReference type="ARBA" id="ARBA00022793"/>
    </source>
</evidence>
<proteinExistence type="inferred from homology"/>
<dbReference type="GO" id="GO:0010181">
    <property type="term" value="F:FMN binding"/>
    <property type="evidence" value="ECO:0007669"/>
    <property type="project" value="UniProtKB-UniRule"/>
</dbReference>
<dbReference type="SUPFAM" id="SSF52507">
    <property type="entry name" value="Homo-oligomeric flavin-containing Cys decarboxylases, HFCD"/>
    <property type="match status" value="1"/>
</dbReference>
<evidence type="ECO:0000259" key="6">
    <source>
        <dbReference type="Pfam" id="PF04127"/>
    </source>
</evidence>